<evidence type="ECO:0000259" key="2">
    <source>
        <dbReference type="Pfam" id="PF03629"/>
    </source>
</evidence>
<keyword evidence="1" id="KW-0378">Hydrolase</keyword>
<gene>
    <name evidence="3" type="ORF">EZ444_04750</name>
</gene>
<dbReference type="Proteomes" id="UP000291117">
    <property type="component" value="Unassembled WGS sequence"/>
</dbReference>
<reference evidence="3 4" key="1">
    <citation type="submission" date="2019-02" db="EMBL/GenBank/DDBJ databases">
        <title>Pedobacter sp. RP-3-8 sp. nov., isolated from Arctic soil.</title>
        <authorList>
            <person name="Dahal R.H."/>
        </authorList>
    </citation>
    <scope>NUCLEOTIDE SEQUENCE [LARGE SCALE GENOMIC DNA]</scope>
    <source>
        <strain evidence="3 4">RP-3-8</strain>
    </source>
</reference>
<comment type="caution">
    <text evidence="3">The sequence shown here is derived from an EMBL/GenBank/DDBJ whole genome shotgun (WGS) entry which is preliminary data.</text>
</comment>
<dbReference type="Pfam" id="PF03629">
    <property type="entry name" value="SASA"/>
    <property type="match status" value="2"/>
</dbReference>
<organism evidence="3 4">
    <name type="scientific">Pedobacter hiemivivus</name>
    <dbReference type="NCBI Taxonomy" id="2530454"/>
    <lineage>
        <taxon>Bacteria</taxon>
        <taxon>Pseudomonadati</taxon>
        <taxon>Bacteroidota</taxon>
        <taxon>Sphingobacteriia</taxon>
        <taxon>Sphingobacteriales</taxon>
        <taxon>Sphingobacteriaceae</taxon>
        <taxon>Pedobacter</taxon>
    </lineage>
</organism>
<dbReference type="InterPro" id="IPR036514">
    <property type="entry name" value="SGNH_hydro_sf"/>
</dbReference>
<dbReference type="InterPro" id="IPR008979">
    <property type="entry name" value="Galactose-bd-like_sf"/>
</dbReference>
<sequence>MFNLKIKKELLSVIAFAVMLCISCDVLGKVKLPSVFSDNMVFQQKTKAAVWGKADPGKTITISTTWSRARYTSKANEFGNWKIMVATPSYGGPYAMTISDGEPFILMNVLIGEVWVCSGQSNMEMPLAGWGKINNYEKEVADAKYPDIRLLQVEHVTSNSALEDVKVTNNGWKPCIPQYVAEFSSVAYFFAREIYNKTKVPIGLIHTSWGGTVAEAWTSAPTLKTIPDFVEAVNKIENADKDKTGSSFEEQLASWQKLVIKKDAGMVQGKPAWNANSLDASSWKVMSLPTVWEQAGMPEFDGVVWFRKNITIPQAWAGKALKFNLGPIDDNDIAFFDGEIIGQTEGYNVPRNYTIPATKVKAGTFALVVRVFDSGGGGGIYGDKNTMALVAPDGTRLSLNGDWQYKTGMNLKDIAPMPMSDNGPNRPTVLYNAMIHPYLQFPIKGAIWYQGESNAGRAHQYRTLFPAMITDWRKQWGVGDFPFYFVQLANFMKADAEPGASAWAELRDAQSGALSLPNTGMAVAIDIGDATDIHPKNKQDVGKRLALIALAKNYGVKTLYTGPVYQSAKTEGNVIKLNFYATQGLKTSNGAELKGFAIAGADQKFHWAKAEIKGNQVVVSSTEVLNPVAVRYAWANNPVCNLVNGAGLPASPFRTDKWEDSTSPSK</sequence>
<keyword evidence="4" id="KW-1185">Reference proteome</keyword>
<name>A0A4R0NEK4_9SPHI</name>
<feature type="domain" description="Sialate O-acetylesterase" evidence="2">
    <location>
        <begin position="429"/>
        <end position="547"/>
    </location>
</feature>
<dbReference type="Gene3D" id="3.40.50.1110">
    <property type="entry name" value="SGNH hydrolase"/>
    <property type="match status" value="2"/>
</dbReference>
<dbReference type="InterPro" id="IPR005181">
    <property type="entry name" value="SASA"/>
</dbReference>
<dbReference type="AlphaFoldDB" id="A0A4R0NEK4"/>
<evidence type="ECO:0000256" key="1">
    <source>
        <dbReference type="ARBA" id="ARBA00022801"/>
    </source>
</evidence>
<accession>A0A4R0NEK4</accession>
<dbReference type="PANTHER" id="PTHR22901:SF0">
    <property type="entry name" value="SIALATE O-ACETYLESTERASE"/>
    <property type="match status" value="1"/>
</dbReference>
<feature type="domain" description="Sialate O-acetylesterase" evidence="2">
    <location>
        <begin position="113"/>
        <end position="241"/>
    </location>
</feature>
<dbReference type="PANTHER" id="PTHR22901">
    <property type="entry name" value="SIALATE O-ACETYLESTERASE"/>
    <property type="match status" value="1"/>
</dbReference>
<dbReference type="InterPro" id="IPR039329">
    <property type="entry name" value="SIAE"/>
</dbReference>
<dbReference type="SUPFAM" id="SSF52266">
    <property type="entry name" value="SGNH hydrolase"/>
    <property type="match status" value="1"/>
</dbReference>
<dbReference type="EMBL" id="SJSM01000002">
    <property type="protein sequence ID" value="TCC98871.1"/>
    <property type="molecule type" value="Genomic_DNA"/>
</dbReference>
<proteinExistence type="predicted"/>
<dbReference type="GO" id="GO:0005975">
    <property type="term" value="P:carbohydrate metabolic process"/>
    <property type="evidence" value="ECO:0007669"/>
    <property type="project" value="TreeGrafter"/>
</dbReference>
<dbReference type="SUPFAM" id="SSF49785">
    <property type="entry name" value="Galactose-binding domain-like"/>
    <property type="match status" value="1"/>
</dbReference>
<evidence type="ECO:0000313" key="4">
    <source>
        <dbReference type="Proteomes" id="UP000291117"/>
    </source>
</evidence>
<dbReference type="GO" id="GO:0001681">
    <property type="term" value="F:sialate O-acetylesterase activity"/>
    <property type="evidence" value="ECO:0007669"/>
    <property type="project" value="InterPro"/>
</dbReference>
<dbReference type="OrthoDB" id="9816001at2"/>
<protein>
    <submittedName>
        <fullName evidence="3">9-O-acetylesterase</fullName>
    </submittedName>
</protein>
<evidence type="ECO:0000313" key="3">
    <source>
        <dbReference type="EMBL" id="TCC98871.1"/>
    </source>
</evidence>